<dbReference type="RefSeq" id="WP_381425058.1">
    <property type="nucleotide sequence ID" value="NZ_JBHSDH010000013.1"/>
</dbReference>
<comment type="caution">
    <text evidence="2">The sequence shown here is derived from an EMBL/GenBank/DDBJ whole genome shotgun (WGS) entry which is preliminary data.</text>
</comment>
<keyword evidence="3" id="KW-1185">Reference proteome</keyword>
<name>A0ABV8RLQ4_9SPHN</name>
<sequence length="258" mass="28764">MLSPAKKLKFTPDMHGLETTKPQLSDDMREIAQVAKQQSAANLKKLMHISDKLAELNAERFQAFDLDGKSNSAAPAGLTFDGDVYWGLDARSLSAAALDYAQDHLRILSGLYGVLRPMDAIQPYRLEMGTKMANPRGASLYDFWGSKIAESLNADLAGHTHPAIVNLASNEYFKAVDRSALNVPIITASFLNIKDGEARALMYHVKFARGLMARWIIENRIDRTDGLKDFNAEGYRYDIKASTKDELIFTRKQPPVKK</sequence>
<dbReference type="PANTHER" id="PTHR30283">
    <property type="entry name" value="PEROXIDE STRESS RESPONSE PROTEIN YAAA"/>
    <property type="match status" value="1"/>
</dbReference>
<protein>
    <recommendedName>
        <fullName evidence="1">UPF0246 protein ACFOWX_12345</fullName>
    </recommendedName>
</protein>
<accession>A0ABV8RLQ4</accession>
<evidence type="ECO:0000313" key="3">
    <source>
        <dbReference type="Proteomes" id="UP001595887"/>
    </source>
</evidence>
<proteinExistence type="inferred from homology"/>
<dbReference type="Pfam" id="PF03883">
    <property type="entry name" value="H2O2_YaaD"/>
    <property type="match status" value="1"/>
</dbReference>
<gene>
    <name evidence="2" type="primary">yaaA</name>
    <name evidence="2" type="ORF">ACFOWX_12345</name>
</gene>
<dbReference type="PANTHER" id="PTHR30283:SF4">
    <property type="entry name" value="PEROXIDE STRESS RESISTANCE PROTEIN YAAA"/>
    <property type="match status" value="1"/>
</dbReference>
<organism evidence="2 3">
    <name type="scientific">Sphingorhabdus arenilitoris</name>
    <dbReference type="NCBI Taxonomy" id="1490041"/>
    <lineage>
        <taxon>Bacteria</taxon>
        <taxon>Pseudomonadati</taxon>
        <taxon>Pseudomonadota</taxon>
        <taxon>Alphaproteobacteria</taxon>
        <taxon>Sphingomonadales</taxon>
        <taxon>Sphingomonadaceae</taxon>
        <taxon>Sphingorhabdus</taxon>
    </lineage>
</organism>
<dbReference type="EMBL" id="JBHSDH010000013">
    <property type="protein sequence ID" value="MFC4293206.1"/>
    <property type="molecule type" value="Genomic_DNA"/>
</dbReference>
<dbReference type="NCBIfam" id="NF002542">
    <property type="entry name" value="PRK02101.1-3"/>
    <property type="match status" value="1"/>
</dbReference>
<dbReference type="HAMAP" id="MF_00652">
    <property type="entry name" value="UPF0246"/>
    <property type="match status" value="1"/>
</dbReference>
<dbReference type="Proteomes" id="UP001595887">
    <property type="component" value="Unassembled WGS sequence"/>
</dbReference>
<reference evidence="3" key="1">
    <citation type="journal article" date="2019" name="Int. J. Syst. Evol. Microbiol.">
        <title>The Global Catalogue of Microorganisms (GCM) 10K type strain sequencing project: providing services to taxonomists for standard genome sequencing and annotation.</title>
        <authorList>
            <consortium name="The Broad Institute Genomics Platform"/>
            <consortium name="The Broad Institute Genome Sequencing Center for Infectious Disease"/>
            <person name="Wu L."/>
            <person name="Ma J."/>
        </authorList>
    </citation>
    <scope>NUCLEOTIDE SEQUENCE [LARGE SCALE GENOMIC DNA]</scope>
    <source>
        <strain evidence="3">CECT 8531</strain>
    </source>
</reference>
<dbReference type="InterPro" id="IPR005583">
    <property type="entry name" value="YaaA"/>
</dbReference>
<evidence type="ECO:0000313" key="2">
    <source>
        <dbReference type="EMBL" id="MFC4293206.1"/>
    </source>
</evidence>
<evidence type="ECO:0000256" key="1">
    <source>
        <dbReference type="HAMAP-Rule" id="MF_00652"/>
    </source>
</evidence>
<comment type="similarity">
    <text evidence="1">Belongs to the UPF0246 family.</text>
</comment>